<dbReference type="Pfam" id="PF00072">
    <property type="entry name" value="Response_reg"/>
    <property type="match status" value="1"/>
</dbReference>
<evidence type="ECO:0000313" key="3">
    <source>
        <dbReference type="EMBL" id="SVB46559.1"/>
    </source>
</evidence>
<sequence>MSENFDDPSGNKVLVVDDDEIVLNALKEQLPPLGFHPTVVNSALLAKEHLTTEIFAVVIIDGNLGGEGMGLLEQAKEAQPDCSRIMLASGISVEELARVLESGLIYRYLTKPWMGNDLHVALVNAAERYRMIKENEALQNRNMQLSEQMATGGGGEEEGGSSNIGGEGLAFDAINRMLYTFHPNLGNTALRAEAVCKTVAEVMELTPEESRTLTLAAQTHDIGLMNTDVGVVRRWMRDPEKCTEEEMEVIKLHPEIASDILLALDEDAFAAVAKTVKHHHENWDGTGYPDKLKGQTIPKLSRLLAPVIFYCNQNAADVQLIKYMETELADHMFDPDAVRALVKAVPLTRMPRGEREILLIELKAGMELARPIFNTNNMKLLDAGKKLEDRHINKVHSINRMTPINPLCLVYC</sequence>
<dbReference type="InterPro" id="IPR037522">
    <property type="entry name" value="HD_GYP_dom"/>
</dbReference>
<dbReference type="PANTHER" id="PTHR45228">
    <property type="entry name" value="CYCLIC DI-GMP PHOSPHODIESTERASE TM_0186-RELATED"/>
    <property type="match status" value="1"/>
</dbReference>
<evidence type="ECO:0000259" key="2">
    <source>
        <dbReference type="PROSITE" id="PS51832"/>
    </source>
</evidence>
<evidence type="ECO:0008006" key="4">
    <source>
        <dbReference type="Google" id="ProtNLM"/>
    </source>
</evidence>
<dbReference type="Pfam" id="PF13487">
    <property type="entry name" value="HD_5"/>
    <property type="match status" value="1"/>
</dbReference>
<dbReference type="Gene3D" id="1.10.3210.10">
    <property type="entry name" value="Hypothetical protein af1432"/>
    <property type="match status" value="1"/>
</dbReference>
<proteinExistence type="predicted"/>
<dbReference type="CDD" id="cd00077">
    <property type="entry name" value="HDc"/>
    <property type="match status" value="1"/>
</dbReference>
<reference evidence="3" key="1">
    <citation type="submission" date="2018-05" db="EMBL/GenBank/DDBJ databases">
        <authorList>
            <person name="Lanie J.A."/>
            <person name="Ng W.-L."/>
            <person name="Kazmierczak K.M."/>
            <person name="Andrzejewski T.M."/>
            <person name="Davidsen T.M."/>
            <person name="Wayne K.J."/>
            <person name="Tettelin H."/>
            <person name="Glass J.I."/>
            <person name="Rusch D."/>
            <person name="Podicherti R."/>
            <person name="Tsui H.-C.T."/>
            <person name="Winkler M.E."/>
        </authorList>
    </citation>
    <scope>NUCLEOTIDE SEQUENCE</scope>
</reference>
<dbReference type="SMART" id="SM00448">
    <property type="entry name" value="REC"/>
    <property type="match status" value="1"/>
</dbReference>
<feature type="domain" description="Response regulatory" evidence="1">
    <location>
        <begin position="12"/>
        <end position="126"/>
    </location>
</feature>
<dbReference type="InterPro" id="IPR001789">
    <property type="entry name" value="Sig_transdc_resp-reg_receiver"/>
</dbReference>
<evidence type="ECO:0000259" key="1">
    <source>
        <dbReference type="PROSITE" id="PS50110"/>
    </source>
</evidence>
<dbReference type="GO" id="GO:0000160">
    <property type="term" value="P:phosphorelay signal transduction system"/>
    <property type="evidence" value="ECO:0007669"/>
    <property type="project" value="InterPro"/>
</dbReference>
<dbReference type="PROSITE" id="PS51832">
    <property type="entry name" value="HD_GYP"/>
    <property type="match status" value="1"/>
</dbReference>
<dbReference type="AlphaFoldDB" id="A0A382E859"/>
<dbReference type="PROSITE" id="PS50110">
    <property type="entry name" value="RESPONSE_REGULATORY"/>
    <property type="match status" value="1"/>
</dbReference>
<name>A0A382E859_9ZZZZ</name>
<accession>A0A382E859</accession>
<dbReference type="InterPro" id="IPR011006">
    <property type="entry name" value="CheY-like_superfamily"/>
</dbReference>
<gene>
    <name evidence="3" type="ORF">METZ01_LOCUS199413</name>
</gene>
<dbReference type="SUPFAM" id="SSF52172">
    <property type="entry name" value="CheY-like"/>
    <property type="match status" value="1"/>
</dbReference>
<feature type="domain" description="HD-GYP" evidence="2">
    <location>
        <begin position="163"/>
        <end position="364"/>
    </location>
</feature>
<protein>
    <recommendedName>
        <fullName evidence="4">HD-GYP domain-containing protein</fullName>
    </recommendedName>
</protein>
<dbReference type="Gene3D" id="3.40.50.2300">
    <property type="match status" value="1"/>
</dbReference>
<dbReference type="InterPro" id="IPR003607">
    <property type="entry name" value="HD/PDEase_dom"/>
</dbReference>
<dbReference type="EMBL" id="UINC01043065">
    <property type="protein sequence ID" value="SVB46559.1"/>
    <property type="molecule type" value="Genomic_DNA"/>
</dbReference>
<dbReference type="SUPFAM" id="SSF109604">
    <property type="entry name" value="HD-domain/PDEase-like"/>
    <property type="match status" value="1"/>
</dbReference>
<dbReference type="InterPro" id="IPR052020">
    <property type="entry name" value="Cyclic_di-GMP/3'3'-cGAMP_PDE"/>
</dbReference>
<organism evidence="3">
    <name type="scientific">marine metagenome</name>
    <dbReference type="NCBI Taxonomy" id="408172"/>
    <lineage>
        <taxon>unclassified sequences</taxon>
        <taxon>metagenomes</taxon>
        <taxon>ecological metagenomes</taxon>
    </lineage>
</organism>